<proteinExistence type="predicted"/>
<reference evidence="1 2" key="1">
    <citation type="submission" date="2011-08" db="EMBL/GenBank/DDBJ databases">
        <authorList>
            <person name="Weinstock G."/>
            <person name="Sodergren E."/>
            <person name="Clifton S."/>
            <person name="Fulton L."/>
            <person name="Fulton B."/>
            <person name="Courtney L."/>
            <person name="Fronick C."/>
            <person name="Harrison M."/>
            <person name="Strong C."/>
            <person name="Farmer C."/>
            <person name="Delahaunty K."/>
            <person name="Markovic C."/>
            <person name="Hall O."/>
            <person name="Minx P."/>
            <person name="Tomlinson C."/>
            <person name="Mitreva M."/>
            <person name="Hou S."/>
            <person name="Chen J."/>
            <person name="Wollam A."/>
            <person name="Pepin K.H."/>
            <person name="Johnson M."/>
            <person name="Bhonagiri V."/>
            <person name="Zhang X."/>
            <person name="Suruliraj S."/>
            <person name="Warren W."/>
            <person name="Chinwalla A."/>
            <person name="Mardis E.R."/>
            <person name="Wilson R.K."/>
        </authorList>
    </citation>
    <scope>NUCLEOTIDE SEQUENCE [LARGE SCALE GENOMIC DNA]</scope>
    <source>
        <strain evidence="1 2">F0432</strain>
    </source>
</reference>
<protein>
    <submittedName>
        <fullName evidence="1">Uncharacterized protein</fullName>
    </submittedName>
</protein>
<evidence type="ECO:0000313" key="1">
    <source>
        <dbReference type="EMBL" id="EHM53360.1"/>
    </source>
</evidence>
<dbReference type="Proteomes" id="UP000004750">
    <property type="component" value="Unassembled WGS sequence"/>
</dbReference>
<gene>
    <name evidence="1" type="ORF">HMPREF9080_01781</name>
</gene>
<sequence length="242" mass="26813">MQGRIKQAQLRHQEAMSEMEAQRERMNLQHQADMARINANFARLGKTAARAAGDHAIARYSLQAGNAKASMRAGLAANGVVLDEGSTQELMDTADLTRGIDMQTIENNAIFEAFGYENKAQDLMSQAAIAEANKAGVMGQYYGADAVRTDYKNYTLDGSRYAGRTPVFDHSQSIKPNLYFANSLMGSASSFAERWYDSYKRNNPQPAGRAGSPFALESLPSNDYYRVLGYRNPSNTGKLRWR</sequence>
<organism evidence="1 2">
    <name type="scientific">Cardiobacterium valvarum F0432</name>
    <dbReference type="NCBI Taxonomy" id="797473"/>
    <lineage>
        <taxon>Bacteria</taxon>
        <taxon>Pseudomonadati</taxon>
        <taxon>Pseudomonadota</taxon>
        <taxon>Gammaproteobacteria</taxon>
        <taxon>Cardiobacteriales</taxon>
        <taxon>Cardiobacteriaceae</taxon>
        <taxon>Cardiobacterium</taxon>
    </lineage>
</organism>
<dbReference type="HOGENOM" id="CLU_1145573_0_0_6"/>
<dbReference type="EMBL" id="AGCM01000103">
    <property type="protein sequence ID" value="EHM53360.1"/>
    <property type="molecule type" value="Genomic_DNA"/>
</dbReference>
<name>G9ZG78_9GAMM</name>
<evidence type="ECO:0000313" key="2">
    <source>
        <dbReference type="Proteomes" id="UP000004750"/>
    </source>
</evidence>
<dbReference type="AlphaFoldDB" id="G9ZG78"/>
<comment type="caution">
    <text evidence="1">The sequence shown here is derived from an EMBL/GenBank/DDBJ whole genome shotgun (WGS) entry which is preliminary data.</text>
</comment>
<dbReference type="STRING" id="797473.HMPREF9080_01781"/>
<accession>G9ZG78</accession>